<feature type="region of interest" description="Disordered" evidence="2">
    <location>
        <begin position="1"/>
        <end position="53"/>
    </location>
</feature>
<feature type="compositionally biased region" description="Polar residues" evidence="2">
    <location>
        <begin position="1267"/>
        <end position="1279"/>
    </location>
</feature>
<dbReference type="GO" id="GO:0045010">
    <property type="term" value="P:actin nucleation"/>
    <property type="evidence" value="ECO:0007669"/>
    <property type="project" value="InterPro"/>
</dbReference>
<feature type="compositionally biased region" description="Pro residues" evidence="2">
    <location>
        <begin position="779"/>
        <end position="816"/>
    </location>
</feature>
<reference evidence="4" key="2">
    <citation type="submission" date="2022-10" db="EMBL/GenBank/DDBJ databases">
        <authorList>
            <consortium name="ENA_rothamsted_submissions"/>
            <consortium name="culmorum"/>
            <person name="King R."/>
        </authorList>
    </citation>
    <scope>NUCLEOTIDE SEQUENCE</scope>
</reference>
<accession>A0A9P0IMM1</accession>
<comment type="similarity">
    <text evidence="1">Belongs to the formin homology family. Cappuccino subfamily.</text>
</comment>
<evidence type="ECO:0000259" key="3">
    <source>
        <dbReference type="PROSITE" id="PS51444"/>
    </source>
</evidence>
<evidence type="ECO:0000313" key="4">
    <source>
        <dbReference type="EMBL" id="CAH1709109.1"/>
    </source>
</evidence>
<reference evidence="4" key="1">
    <citation type="submission" date="2022-01" db="EMBL/GenBank/DDBJ databases">
        <authorList>
            <person name="King R."/>
        </authorList>
    </citation>
    <scope>NUCLEOTIDE SEQUENCE</scope>
</reference>
<feature type="region of interest" description="Disordered" evidence="2">
    <location>
        <begin position="747"/>
        <end position="825"/>
    </location>
</feature>
<dbReference type="PANTHER" id="PTHR45920">
    <property type="entry name" value="FORMIN HOMOLOGY 2 DOMAIN CONTAINING, ISOFORM I"/>
    <property type="match status" value="1"/>
</dbReference>
<keyword evidence="5" id="KW-1185">Reference proteome</keyword>
<dbReference type="GO" id="GO:0008017">
    <property type="term" value="F:microtubule binding"/>
    <property type="evidence" value="ECO:0007669"/>
    <property type="project" value="InterPro"/>
</dbReference>
<dbReference type="OrthoDB" id="6781345at2759"/>
<dbReference type="GO" id="GO:0051015">
    <property type="term" value="F:actin filament binding"/>
    <property type="evidence" value="ECO:0007669"/>
    <property type="project" value="TreeGrafter"/>
</dbReference>
<evidence type="ECO:0000313" key="5">
    <source>
        <dbReference type="Proteomes" id="UP001153620"/>
    </source>
</evidence>
<feature type="compositionally biased region" description="Basic and acidic residues" evidence="2">
    <location>
        <begin position="747"/>
        <end position="756"/>
    </location>
</feature>
<feature type="region of interest" description="Disordered" evidence="2">
    <location>
        <begin position="451"/>
        <end position="518"/>
    </location>
</feature>
<dbReference type="InterPro" id="IPR015425">
    <property type="entry name" value="FH2_Formin"/>
</dbReference>
<feature type="compositionally biased region" description="Basic residues" evidence="2">
    <location>
        <begin position="1284"/>
        <end position="1293"/>
    </location>
</feature>
<protein>
    <recommendedName>
        <fullName evidence="3">FH2 domain-containing protein</fullName>
    </recommendedName>
</protein>
<feature type="region of interest" description="Disordered" evidence="2">
    <location>
        <begin position="1264"/>
        <end position="1293"/>
    </location>
</feature>
<evidence type="ECO:0000256" key="1">
    <source>
        <dbReference type="ARBA" id="ARBA00005271"/>
    </source>
</evidence>
<dbReference type="InterPro" id="IPR042201">
    <property type="entry name" value="FH2_Formin_sf"/>
</dbReference>
<dbReference type="GO" id="GO:0030866">
    <property type="term" value="P:cortical actin cytoskeleton organization"/>
    <property type="evidence" value="ECO:0007669"/>
    <property type="project" value="TreeGrafter"/>
</dbReference>
<dbReference type="SUPFAM" id="SSF101447">
    <property type="entry name" value="Formin homology 2 domain (FH2 domain)"/>
    <property type="match status" value="1"/>
</dbReference>
<dbReference type="EMBL" id="OU895877">
    <property type="protein sequence ID" value="CAH1709109.1"/>
    <property type="molecule type" value="Genomic_DNA"/>
</dbReference>
<feature type="compositionally biased region" description="Polar residues" evidence="2">
    <location>
        <begin position="614"/>
        <end position="624"/>
    </location>
</feature>
<dbReference type="GO" id="GO:0005884">
    <property type="term" value="C:actin filament"/>
    <property type="evidence" value="ECO:0007669"/>
    <property type="project" value="InterPro"/>
</dbReference>
<dbReference type="PANTHER" id="PTHR45920:SF7">
    <property type="entry name" value="FORMIN-G"/>
    <property type="match status" value="1"/>
</dbReference>
<feature type="compositionally biased region" description="Polar residues" evidence="2">
    <location>
        <begin position="1"/>
        <end position="13"/>
    </location>
</feature>
<name>A0A9P0IMM1_9DIPT</name>
<feature type="compositionally biased region" description="Low complexity" evidence="2">
    <location>
        <begin position="625"/>
        <end position="638"/>
    </location>
</feature>
<dbReference type="Gene3D" id="1.20.58.2220">
    <property type="entry name" value="Formin, FH2 domain"/>
    <property type="match status" value="1"/>
</dbReference>
<dbReference type="SMART" id="SM00498">
    <property type="entry name" value="FH2"/>
    <property type="match status" value="1"/>
</dbReference>
<dbReference type="GO" id="GO:0005737">
    <property type="term" value="C:cytoplasm"/>
    <property type="evidence" value="ECO:0007669"/>
    <property type="project" value="UniProtKB-ARBA"/>
</dbReference>
<proteinExistence type="inferred from homology"/>
<dbReference type="PRINTS" id="PR00828">
    <property type="entry name" value="FORMIN"/>
</dbReference>
<gene>
    <name evidence="4" type="ORF">CHIRRI_LOCUS1017</name>
</gene>
<evidence type="ECO:0000256" key="2">
    <source>
        <dbReference type="SAM" id="MobiDB-lite"/>
    </source>
</evidence>
<feature type="region of interest" description="Disordered" evidence="2">
    <location>
        <begin position="611"/>
        <end position="672"/>
    </location>
</feature>
<dbReference type="PROSITE" id="PS51444">
    <property type="entry name" value="FH2"/>
    <property type="match status" value="1"/>
</dbReference>
<dbReference type="Pfam" id="PF02181">
    <property type="entry name" value="FH2"/>
    <property type="match status" value="1"/>
</dbReference>
<feature type="compositionally biased region" description="Polar residues" evidence="2">
    <location>
        <begin position="36"/>
        <end position="52"/>
    </location>
</feature>
<feature type="domain" description="FH2" evidence="3">
    <location>
        <begin position="839"/>
        <end position="1271"/>
    </location>
</feature>
<organism evidence="4 5">
    <name type="scientific">Chironomus riparius</name>
    <dbReference type="NCBI Taxonomy" id="315576"/>
    <lineage>
        <taxon>Eukaryota</taxon>
        <taxon>Metazoa</taxon>
        <taxon>Ecdysozoa</taxon>
        <taxon>Arthropoda</taxon>
        <taxon>Hexapoda</taxon>
        <taxon>Insecta</taxon>
        <taxon>Pterygota</taxon>
        <taxon>Neoptera</taxon>
        <taxon>Endopterygota</taxon>
        <taxon>Diptera</taxon>
        <taxon>Nematocera</taxon>
        <taxon>Chironomoidea</taxon>
        <taxon>Chironomidae</taxon>
        <taxon>Chironominae</taxon>
        <taxon>Chironomus</taxon>
    </lineage>
</organism>
<dbReference type="InterPro" id="IPR001265">
    <property type="entry name" value="Formin_Cappuccino_subfam"/>
</dbReference>
<sequence length="1293" mass="145089">MGQSHSSEVTQHNQSKRRSFLITPKKLIKLRRQTSHENSGTSQQANNTQTSFLGERDYHKTADRHEQTTTKTNHDIDIQSLPTYETEPVFNRHKETTHTNANVEASKHNEIAAFSHESTTKDESLIEENLLQQLRELIEHLLCGGDRIDGDIVLEIDSIEKTLKILPQQSSLVRGELEEIPPSSVSSQGNFIIIREHVTPSSADTVFTDAVSTVSQQNNNNYISQNLSVTKLEQFDIASDILKCEIVRNESFNVDGIERDFEDEDMPIVKNSTSNGQDGSDKGIFNVSRIKKVELSEIPLASDICNNASSSTIPEQQTVTAQKSVTSNGSGSKVLHRVISLTTANHNDSNNFTKQTTKPPFIPEKLQFSAFEKFEGQMLMNWFIQSIPASLTTSLNESDLNALTMQYCTNLLIAGIIKSLDTTNINNSNGIEVFKSNLMYQWTYKEQKQTSGPGKLEAGALWPHNNNNNNNNNEKKVLNSSSSPTKRQIDGESKIPKLVSNFTSTPKPRVPQPASLSTPENSLLLNGIEFDQNLKIAELKSKLSKCETIQETLMLIRCFLSEYAMQSSESSTNSSVALTKSILNGSDSTIFDKNNEEQTLFSITQKPESIMKTPVSSRTSTMAVRSTKSRTSPSTPTSNRNDITSRQRFRRNLSTDSVSTLPNKETSNNNNVTNVNNTGLCKKCMLISPARTSTAATTTAPIKRFVDKATVMDVEPLTMIEKRPDFKHVEIQTDDLVIIEEKDMKKEENVEEKKTEISTNIPMPPPLPFLQPNSSNSTIPPPPPPMPMPIPPPPIPPAPPILNAPKPPPGPPPPPNALNLHKGPCPLPPPISMATPALRKNAVNPPKPMKPLYWTRIVTPIIMQQQQPQDTTDGKTSPDEMKEEKDELWKEIDETNLDNLDEFTELFSRQGVVPRVLKETTTMPKKIKAIKILDSKRSQNVGIFVRSIHVDFAEIEHAIYHCDTSVVSQETLQSIMAIRATNEELSMIKEAIASHNGTESPPLDAPEHFLLRISEISSSAERISCIVFQDEFEEQCIMVSRKVHIVKSLCEFLLENERLKEVFSIILTLGNFMNGGNRQRGQADGFGLEILGKLKDVKSKDPKITLLHFIVKTYITHARKSCGLTEIELPIPDPNDVDKSLHIDFVECQQQLNALKNKVEECKKTTEKVIVASAVEHVQPFKDKMEAFLKMATKRIESRLLKVEECKVLFMKTLKFYKYLAKSGTIDETTPAQFFEYWTSFTSDFNMIFKKEIVILTNELLKKSRQQTKPQSKPSQGENNLKARINRLKSREK</sequence>
<feature type="compositionally biased region" description="Polar residues" evidence="2">
    <location>
        <begin position="639"/>
        <end position="667"/>
    </location>
</feature>
<dbReference type="Proteomes" id="UP001153620">
    <property type="component" value="Chromosome 1"/>
</dbReference>